<dbReference type="OrthoDB" id="9779746at2"/>
<dbReference type="Pfam" id="PF00440">
    <property type="entry name" value="TetR_N"/>
    <property type="match status" value="1"/>
</dbReference>
<dbReference type="AlphaFoldDB" id="A0A0M7A389"/>
<evidence type="ECO:0000256" key="5">
    <source>
        <dbReference type="SAM" id="MobiDB-lite"/>
    </source>
</evidence>
<keyword evidence="3" id="KW-0804">Transcription</keyword>
<evidence type="ECO:0000256" key="1">
    <source>
        <dbReference type="ARBA" id="ARBA00023015"/>
    </source>
</evidence>
<evidence type="ECO:0000313" key="7">
    <source>
        <dbReference type="EMBL" id="CTQ68770.1"/>
    </source>
</evidence>
<feature type="domain" description="HTH tetR-type" evidence="6">
    <location>
        <begin position="27"/>
        <end position="87"/>
    </location>
</feature>
<dbReference type="SUPFAM" id="SSF48498">
    <property type="entry name" value="Tetracyclin repressor-like, C-terminal domain"/>
    <property type="match status" value="1"/>
</dbReference>
<dbReference type="PRINTS" id="PR00455">
    <property type="entry name" value="HTHTETR"/>
</dbReference>
<evidence type="ECO:0000256" key="3">
    <source>
        <dbReference type="ARBA" id="ARBA00023163"/>
    </source>
</evidence>
<dbReference type="PANTHER" id="PTHR47506:SF10">
    <property type="entry name" value="TRANSCRIPTIONAL REGULATORY PROTEIN"/>
    <property type="match status" value="1"/>
</dbReference>
<keyword evidence="8" id="KW-1185">Reference proteome</keyword>
<gene>
    <name evidence="7" type="primary">bdcR</name>
    <name evidence="7" type="ORF">LAX5112_01880</name>
</gene>
<evidence type="ECO:0000313" key="8">
    <source>
        <dbReference type="Proteomes" id="UP000053235"/>
    </source>
</evidence>
<dbReference type="PANTHER" id="PTHR47506">
    <property type="entry name" value="TRANSCRIPTIONAL REGULATORY PROTEIN"/>
    <property type="match status" value="1"/>
</dbReference>
<sequence length="204" mass="21744">MSDTADIRKTIGPKSVGRAPGPGRPREFDETKALETALNVFWQKGFEAASLDDLTKAMGLSRSSFYGTFGSKQALFHRALVQYSHKALDNLQGVADTAANDPVMAMVEALADPQGGSRGCMLINCVTELAPHDQDVATIGRRHLESIEEIIAKAIKPDNPEAARDQASAYASLAIGTLALRKAGVPADRIAKTLAQAKSILNPD</sequence>
<feature type="DNA-binding region" description="H-T-H motif" evidence="4">
    <location>
        <begin position="50"/>
        <end position="69"/>
    </location>
</feature>
<dbReference type="STRING" id="388408.LAX5112_01880"/>
<feature type="region of interest" description="Disordered" evidence="5">
    <location>
        <begin position="1"/>
        <end position="25"/>
    </location>
</feature>
<organism evidence="7 8">
    <name type="scientific">Roseibium alexandrii</name>
    <dbReference type="NCBI Taxonomy" id="388408"/>
    <lineage>
        <taxon>Bacteria</taxon>
        <taxon>Pseudomonadati</taxon>
        <taxon>Pseudomonadota</taxon>
        <taxon>Alphaproteobacteria</taxon>
        <taxon>Hyphomicrobiales</taxon>
        <taxon>Stappiaceae</taxon>
        <taxon>Roseibium</taxon>
    </lineage>
</organism>
<dbReference type="InterPro" id="IPR036271">
    <property type="entry name" value="Tet_transcr_reg_TetR-rel_C_sf"/>
</dbReference>
<dbReference type="EMBL" id="CXWD01000006">
    <property type="protein sequence ID" value="CTQ68770.1"/>
    <property type="molecule type" value="Genomic_DNA"/>
</dbReference>
<evidence type="ECO:0000259" key="6">
    <source>
        <dbReference type="PROSITE" id="PS50977"/>
    </source>
</evidence>
<dbReference type="Proteomes" id="UP000053235">
    <property type="component" value="Unassembled WGS sequence"/>
</dbReference>
<evidence type="ECO:0000256" key="4">
    <source>
        <dbReference type="PROSITE-ProRule" id="PRU00335"/>
    </source>
</evidence>
<dbReference type="Gene3D" id="1.10.357.10">
    <property type="entry name" value="Tetracycline Repressor, domain 2"/>
    <property type="match status" value="1"/>
</dbReference>
<proteinExistence type="predicted"/>
<keyword evidence="2 4" id="KW-0238">DNA-binding</keyword>
<name>A0A0M7A389_9HYPH</name>
<keyword evidence="1" id="KW-0805">Transcription regulation</keyword>
<reference evidence="8" key="1">
    <citation type="submission" date="2015-07" db="EMBL/GenBank/DDBJ databases">
        <authorList>
            <person name="Rodrigo-Torres Lidia"/>
            <person name="Arahal R.David."/>
        </authorList>
    </citation>
    <scope>NUCLEOTIDE SEQUENCE [LARGE SCALE GENOMIC DNA]</scope>
    <source>
        <strain evidence="8">CECT 5112</strain>
    </source>
</reference>
<dbReference type="SUPFAM" id="SSF46689">
    <property type="entry name" value="Homeodomain-like"/>
    <property type="match status" value="1"/>
</dbReference>
<dbReference type="RefSeq" id="WP_055671578.1">
    <property type="nucleotide sequence ID" value="NZ_CXWD01000006.1"/>
</dbReference>
<dbReference type="InterPro" id="IPR009057">
    <property type="entry name" value="Homeodomain-like_sf"/>
</dbReference>
<accession>A0A0M7A389</accession>
<dbReference type="PROSITE" id="PS50977">
    <property type="entry name" value="HTH_TETR_2"/>
    <property type="match status" value="1"/>
</dbReference>
<dbReference type="Gene3D" id="1.10.10.60">
    <property type="entry name" value="Homeodomain-like"/>
    <property type="match status" value="1"/>
</dbReference>
<evidence type="ECO:0000256" key="2">
    <source>
        <dbReference type="ARBA" id="ARBA00023125"/>
    </source>
</evidence>
<dbReference type="InterPro" id="IPR001647">
    <property type="entry name" value="HTH_TetR"/>
</dbReference>
<dbReference type="GO" id="GO:0003677">
    <property type="term" value="F:DNA binding"/>
    <property type="evidence" value="ECO:0007669"/>
    <property type="project" value="UniProtKB-UniRule"/>
</dbReference>
<protein>
    <submittedName>
        <fullName evidence="7">HTH-type transcriptional repressor BdcR</fullName>
    </submittedName>
</protein>